<feature type="region of interest" description="Disordered" evidence="1">
    <location>
        <begin position="52"/>
        <end position="71"/>
    </location>
</feature>
<sequence length="102" mass="11181">MFLAVPQLQRAVCSPLHLSAAAGSSSSSSSSHTVLDLSWCLIRGGEPPSALTFSGSSDSGHLQKEINHSSQQQKQQKLIKYLNLQDENTVFSYNHKDTLYVF</sequence>
<name>A0ABD2PJ29_9PLAT</name>
<dbReference type="Proteomes" id="UP001626550">
    <property type="component" value="Unassembled WGS sequence"/>
</dbReference>
<proteinExistence type="predicted"/>
<comment type="caution">
    <text evidence="2">The sequence shown here is derived from an EMBL/GenBank/DDBJ whole genome shotgun (WGS) entry which is preliminary data.</text>
</comment>
<evidence type="ECO:0000256" key="1">
    <source>
        <dbReference type="SAM" id="MobiDB-lite"/>
    </source>
</evidence>
<protein>
    <submittedName>
        <fullName evidence="2">Uncharacterized protein</fullName>
    </submittedName>
</protein>
<reference evidence="2 3" key="1">
    <citation type="submission" date="2024-11" db="EMBL/GenBank/DDBJ databases">
        <title>Adaptive evolution of stress response genes in parasites aligns with host niche diversity.</title>
        <authorList>
            <person name="Hahn C."/>
            <person name="Resl P."/>
        </authorList>
    </citation>
    <scope>NUCLEOTIDE SEQUENCE [LARGE SCALE GENOMIC DNA]</scope>
    <source>
        <strain evidence="2">EGGRZ-B1_66</strain>
        <tissue evidence="2">Body</tissue>
    </source>
</reference>
<evidence type="ECO:0000313" key="3">
    <source>
        <dbReference type="Proteomes" id="UP001626550"/>
    </source>
</evidence>
<dbReference type="AlphaFoldDB" id="A0ABD2PJ29"/>
<gene>
    <name evidence="2" type="ORF">Ciccas_014045</name>
</gene>
<evidence type="ECO:0000313" key="2">
    <source>
        <dbReference type="EMBL" id="KAL3307440.1"/>
    </source>
</evidence>
<dbReference type="EMBL" id="JBJKFK010007343">
    <property type="protein sequence ID" value="KAL3307440.1"/>
    <property type="molecule type" value="Genomic_DNA"/>
</dbReference>
<organism evidence="2 3">
    <name type="scientific">Cichlidogyrus casuarinus</name>
    <dbReference type="NCBI Taxonomy" id="1844966"/>
    <lineage>
        <taxon>Eukaryota</taxon>
        <taxon>Metazoa</taxon>
        <taxon>Spiralia</taxon>
        <taxon>Lophotrochozoa</taxon>
        <taxon>Platyhelminthes</taxon>
        <taxon>Monogenea</taxon>
        <taxon>Monopisthocotylea</taxon>
        <taxon>Dactylogyridea</taxon>
        <taxon>Ancyrocephalidae</taxon>
        <taxon>Cichlidogyrus</taxon>
    </lineage>
</organism>
<accession>A0ABD2PJ29</accession>
<keyword evidence="3" id="KW-1185">Reference proteome</keyword>